<name>A0A7D2LHZ3_9CAUD</name>
<accession>A0A7D2LHZ3</accession>
<keyword evidence="2" id="KW-1185">Reference proteome</keyword>
<evidence type="ECO:0000313" key="1">
    <source>
        <dbReference type="EMBL" id="QIQ60820.1"/>
    </source>
</evidence>
<reference evidence="1 2" key="1">
    <citation type="submission" date="2020-01" db="EMBL/GenBank/DDBJ databases">
        <authorList>
            <person name="Zhang W."/>
            <person name="Zhang R."/>
            <person name="Hu Y."/>
            <person name="Liu Y."/>
            <person name="Lin W."/>
            <person name="Wang L."/>
            <person name="Li J."/>
            <person name="An X."/>
            <person name="Song L."/>
            <person name="Fan H."/>
            <person name="Shi T."/>
            <person name="Liu H."/>
            <person name="Tong Y."/>
        </authorList>
    </citation>
    <scope>NUCLEOTIDE SEQUENCE [LARGE SCALE GENOMIC DNA]</scope>
</reference>
<sequence length="69" mass="8458">MRIYNFFRRDQYGRLTIIDGRIGRLNFDLVHYPIRFKHNPFFQAYKSRLFGYTQISAGKLALRWLWGEK</sequence>
<proteinExistence type="predicted"/>
<protein>
    <submittedName>
        <fullName evidence="1">Uncharacterized protein</fullName>
    </submittedName>
</protein>
<dbReference type="KEGG" id="vg:77953659"/>
<dbReference type="RefSeq" id="YP_010677285.1">
    <property type="nucleotide sequence ID" value="NC_071019.1"/>
</dbReference>
<evidence type="ECO:0000313" key="2">
    <source>
        <dbReference type="Proteomes" id="UP000509570"/>
    </source>
</evidence>
<dbReference type="Proteomes" id="UP000509570">
    <property type="component" value="Segment"/>
</dbReference>
<organism evidence="1 2">
    <name type="scientific">Stenotrophomonas phage vB_SmaS_BUCT548</name>
    <dbReference type="NCBI Taxonomy" id="2712941"/>
    <lineage>
        <taxon>Viruses</taxon>
        <taxon>Duplodnaviria</taxon>
        <taxon>Heunggongvirae</taxon>
        <taxon>Uroviricota</taxon>
        <taxon>Caudoviricetes</taxon>
        <taxon>Beaumontvirinae</taxon>
        <taxon>Bixiavirus</taxon>
        <taxon>Bixiavirus BUCT548</taxon>
    </lineage>
</organism>
<dbReference type="EMBL" id="MN937349">
    <property type="protein sequence ID" value="QIQ60820.1"/>
    <property type="molecule type" value="Genomic_DNA"/>
</dbReference>
<dbReference type="GeneID" id="77953659"/>